<organism evidence="2 3">
    <name type="scientific">Senna tora</name>
    <dbReference type="NCBI Taxonomy" id="362788"/>
    <lineage>
        <taxon>Eukaryota</taxon>
        <taxon>Viridiplantae</taxon>
        <taxon>Streptophyta</taxon>
        <taxon>Embryophyta</taxon>
        <taxon>Tracheophyta</taxon>
        <taxon>Spermatophyta</taxon>
        <taxon>Magnoliopsida</taxon>
        <taxon>eudicotyledons</taxon>
        <taxon>Gunneridae</taxon>
        <taxon>Pentapetalae</taxon>
        <taxon>rosids</taxon>
        <taxon>fabids</taxon>
        <taxon>Fabales</taxon>
        <taxon>Fabaceae</taxon>
        <taxon>Caesalpinioideae</taxon>
        <taxon>Cassia clade</taxon>
        <taxon>Senna</taxon>
    </lineage>
</organism>
<dbReference type="AlphaFoldDB" id="A0A834TUH3"/>
<accession>A0A834TUH3</accession>
<dbReference type="Proteomes" id="UP000634136">
    <property type="component" value="Unassembled WGS sequence"/>
</dbReference>
<name>A0A834TUH3_9FABA</name>
<dbReference type="EMBL" id="JAAIUW010000006">
    <property type="protein sequence ID" value="KAF7828039.1"/>
    <property type="molecule type" value="Genomic_DNA"/>
</dbReference>
<keyword evidence="3" id="KW-1185">Reference proteome</keyword>
<sequence length="28" mass="3222">MARDGQGDSKSRIERDDSLAIMSMPYQY</sequence>
<comment type="caution">
    <text evidence="2">The sequence shown here is derived from an EMBL/GenBank/DDBJ whole genome shotgun (WGS) entry which is preliminary data.</text>
</comment>
<proteinExistence type="predicted"/>
<evidence type="ECO:0000313" key="3">
    <source>
        <dbReference type="Proteomes" id="UP000634136"/>
    </source>
</evidence>
<evidence type="ECO:0000256" key="1">
    <source>
        <dbReference type="SAM" id="MobiDB-lite"/>
    </source>
</evidence>
<feature type="compositionally biased region" description="Basic and acidic residues" evidence="1">
    <location>
        <begin position="1"/>
        <end position="18"/>
    </location>
</feature>
<protein>
    <submittedName>
        <fullName evidence="2">Uncharacterized protein</fullName>
    </submittedName>
</protein>
<evidence type="ECO:0000313" key="2">
    <source>
        <dbReference type="EMBL" id="KAF7828039.1"/>
    </source>
</evidence>
<reference evidence="2" key="1">
    <citation type="submission" date="2020-09" db="EMBL/GenBank/DDBJ databases">
        <title>Genome-Enabled Discovery of Anthraquinone Biosynthesis in Senna tora.</title>
        <authorList>
            <person name="Kang S.-H."/>
            <person name="Pandey R.P."/>
            <person name="Lee C.-M."/>
            <person name="Sim J.-S."/>
            <person name="Jeong J.-T."/>
            <person name="Choi B.-S."/>
            <person name="Jung M."/>
            <person name="Ginzburg D."/>
            <person name="Zhao K."/>
            <person name="Won S.Y."/>
            <person name="Oh T.-J."/>
            <person name="Yu Y."/>
            <person name="Kim N.-H."/>
            <person name="Lee O.R."/>
            <person name="Lee T.-H."/>
            <person name="Bashyal P."/>
            <person name="Kim T.-S."/>
            <person name="Lee W.-H."/>
            <person name="Kawkins C."/>
            <person name="Kim C.-K."/>
            <person name="Kim J.S."/>
            <person name="Ahn B.O."/>
            <person name="Rhee S.Y."/>
            <person name="Sohng J.K."/>
        </authorList>
    </citation>
    <scope>NUCLEOTIDE SEQUENCE</scope>
    <source>
        <tissue evidence="2">Leaf</tissue>
    </source>
</reference>
<gene>
    <name evidence="2" type="ORF">G2W53_019203</name>
</gene>
<feature type="region of interest" description="Disordered" evidence="1">
    <location>
        <begin position="1"/>
        <end position="28"/>
    </location>
</feature>